<reference evidence="13" key="2">
    <citation type="submission" date="2025-09" db="UniProtKB">
        <authorList>
            <consortium name="Ensembl"/>
        </authorList>
    </citation>
    <scope>IDENTIFICATION</scope>
</reference>
<feature type="region of interest" description="Disordered" evidence="11">
    <location>
        <begin position="40"/>
        <end position="69"/>
    </location>
</feature>
<dbReference type="SUPFAM" id="SSF46689">
    <property type="entry name" value="Homeodomain-like"/>
    <property type="match status" value="1"/>
</dbReference>
<keyword evidence="3" id="KW-0217">Developmental protein</keyword>
<evidence type="ECO:0000256" key="10">
    <source>
        <dbReference type="RuleBase" id="RU000682"/>
    </source>
</evidence>
<dbReference type="PANTHER" id="PTHR45882:SF2">
    <property type="entry name" value="PITUITARY HOMEOBOX 3"/>
    <property type="match status" value="1"/>
</dbReference>
<dbReference type="PANTHER" id="PTHR45882">
    <property type="entry name" value="PITUITARY HOMEOBOX HOMOLOG PTX1"/>
    <property type="match status" value="1"/>
</dbReference>
<keyword evidence="6 9" id="KW-0371">Homeobox</keyword>
<sequence length="323" mass="35120">MADPGHHQSDSKPKRLFHLLAGELQLHVVLRLGGREPPSPFLGPVHARRRFGSTRGTGRQRENRGQRRPACLFLGGSVGLLHGQMSSDSSGEEEASVSKKKPRRQRTHFTSLQLQELEATFQRNRYPDLSMREEIAGWTNLTEPRIRVWFKNRRAKWRKKERHQQTELCKGPFGPQADGVPGKQPYEDLYPSYAYGSWAPRGLHPGSVHGKGLQLFGSVNLSSFPPQGVFPTAVAAAAAAAASVPAVPSLEAFGSLASPPGPAASAYGPGAPSPYVYRDPCGPGLAGLRLRAKQPQLPPLSYVPPQPPPRSPSSSQYNPDGPV</sequence>
<dbReference type="GO" id="GO:0000981">
    <property type="term" value="F:DNA-binding transcription factor activity, RNA polymerase II-specific"/>
    <property type="evidence" value="ECO:0007669"/>
    <property type="project" value="InterPro"/>
</dbReference>
<accession>A0A8D2IQE4</accession>
<evidence type="ECO:0000256" key="6">
    <source>
        <dbReference type="ARBA" id="ARBA00023155"/>
    </source>
</evidence>
<keyword evidence="14" id="KW-1185">Reference proteome</keyword>
<feature type="domain" description="Homeobox" evidence="12">
    <location>
        <begin position="100"/>
        <end position="160"/>
    </location>
</feature>
<keyword evidence="8 9" id="KW-0539">Nucleus</keyword>
<evidence type="ECO:0000256" key="3">
    <source>
        <dbReference type="ARBA" id="ARBA00022473"/>
    </source>
</evidence>
<name>A0A8D2IQE4_VARKO</name>
<dbReference type="Proteomes" id="UP000694545">
    <property type="component" value="Unplaced"/>
</dbReference>
<feature type="DNA-binding region" description="Homeobox" evidence="9">
    <location>
        <begin position="102"/>
        <end position="161"/>
    </location>
</feature>
<evidence type="ECO:0000259" key="12">
    <source>
        <dbReference type="PROSITE" id="PS50071"/>
    </source>
</evidence>
<protein>
    <recommendedName>
        <fullName evidence="12">Homeobox domain-containing protein</fullName>
    </recommendedName>
</protein>
<organism evidence="13 14">
    <name type="scientific">Varanus komodoensis</name>
    <name type="common">Komodo dragon</name>
    <dbReference type="NCBI Taxonomy" id="61221"/>
    <lineage>
        <taxon>Eukaryota</taxon>
        <taxon>Metazoa</taxon>
        <taxon>Chordata</taxon>
        <taxon>Craniata</taxon>
        <taxon>Vertebrata</taxon>
        <taxon>Euteleostomi</taxon>
        <taxon>Lepidosauria</taxon>
        <taxon>Squamata</taxon>
        <taxon>Bifurcata</taxon>
        <taxon>Unidentata</taxon>
        <taxon>Episquamata</taxon>
        <taxon>Toxicofera</taxon>
        <taxon>Anguimorpha</taxon>
        <taxon>Paleoanguimorpha</taxon>
        <taxon>Varanoidea</taxon>
        <taxon>Varanidae</taxon>
        <taxon>Varanus</taxon>
    </lineage>
</organism>
<dbReference type="SMART" id="SM00389">
    <property type="entry name" value="HOX"/>
    <property type="match status" value="1"/>
</dbReference>
<evidence type="ECO:0000256" key="8">
    <source>
        <dbReference type="ARBA" id="ARBA00023242"/>
    </source>
</evidence>
<evidence type="ECO:0000256" key="11">
    <source>
        <dbReference type="SAM" id="MobiDB-lite"/>
    </source>
</evidence>
<evidence type="ECO:0000256" key="1">
    <source>
        <dbReference type="ARBA" id="ARBA00004123"/>
    </source>
</evidence>
<dbReference type="GO" id="GO:0005634">
    <property type="term" value="C:nucleus"/>
    <property type="evidence" value="ECO:0007669"/>
    <property type="project" value="UniProtKB-SubCell"/>
</dbReference>
<dbReference type="GO" id="GO:0009653">
    <property type="term" value="P:anatomical structure morphogenesis"/>
    <property type="evidence" value="ECO:0007669"/>
    <property type="project" value="TreeGrafter"/>
</dbReference>
<evidence type="ECO:0000313" key="13">
    <source>
        <dbReference type="Ensembl" id="ENSVKKP00000001953.1"/>
    </source>
</evidence>
<dbReference type="PROSITE" id="PS50071">
    <property type="entry name" value="HOMEOBOX_2"/>
    <property type="match status" value="1"/>
</dbReference>
<evidence type="ECO:0000256" key="2">
    <source>
        <dbReference type="ARBA" id="ARBA00006503"/>
    </source>
</evidence>
<comment type="subcellular location">
    <subcellularLocation>
        <location evidence="1 9 10">Nucleus</location>
    </subcellularLocation>
</comment>
<reference evidence="13" key="1">
    <citation type="submission" date="2025-08" db="UniProtKB">
        <authorList>
            <consortium name="Ensembl"/>
        </authorList>
    </citation>
    <scope>IDENTIFICATION</scope>
</reference>
<dbReference type="Pfam" id="PF00046">
    <property type="entry name" value="Homeodomain"/>
    <property type="match status" value="1"/>
</dbReference>
<dbReference type="AlphaFoldDB" id="A0A8D2IQE4"/>
<evidence type="ECO:0000256" key="4">
    <source>
        <dbReference type="ARBA" id="ARBA00023015"/>
    </source>
</evidence>
<dbReference type="GO" id="GO:0000978">
    <property type="term" value="F:RNA polymerase II cis-regulatory region sequence-specific DNA binding"/>
    <property type="evidence" value="ECO:0007669"/>
    <property type="project" value="TreeGrafter"/>
</dbReference>
<feature type="compositionally biased region" description="Basic residues" evidence="11">
    <location>
        <begin position="98"/>
        <end position="107"/>
    </location>
</feature>
<dbReference type="Ensembl" id="ENSVKKT00000002017.1">
    <property type="protein sequence ID" value="ENSVKKP00000001953.1"/>
    <property type="gene ID" value="ENSVKKG00000001386.1"/>
</dbReference>
<feature type="region of interest" description="Disordered" evidence="11">
    <location>
        <begin position="295"/>
        <end position="323"/>
    </location>
</feature>
<dbReference type="InterPro" id="IPR017970">
    <property type="entry name" value="Homeobox_CS"/>
</dbReference>
<evidence type="ECO:0000313" key="14">
    <source>
        <dbReference type="Proteomes" id="UP000694545"/>
    </source>
</evidence>
<evidence type="ECO:0000256" key="9">
    <source>
        <dbReference type="PROSITE-ProRule" id="PRU00108"/>
    </source>
</evidence>
<keyword evidence="5 9" id="KW-0238">DNA-binding</keyword>
<feature type="compositionally biased region" description="Low complexity" evidence="11">
    <location>
        <begin position="312"/>
        <end position="323"/>
    </location>
</feature>
<dbReference type="InterPro" id="IPR009057">
    <property type="entry name" value="Homeodomain-like_sf"/>
</dbReference>
<feature type="region of interest" description="Disordered" evidence="11">
    <location>
        <begin position="161"/>
        <end position="180"/>
    </location>
</feature>
<feature type="region of interest" description="Disordered" evidence="11">
    <location>
        <begin position="83"/>
        <end position="108"/>
    </location>
</feature>
<dbReference type="CDD" id="cd00086">
    <property type="entry name" value="homeodomain"/>
    <property type="match status" value="1"/>
</dbReference>
<dbReference type="InterPro" id="IPR001356">
    <property type="entry name" value="HD"/>
</dbReference>
<keyword evidence="4" id="KW-0805">Transcription regulation</keyword>
<proteinExistence type="inferred from homology"/>
<dbReference type="FunFam" id="1.10.10.60:FF:000679">
    <property type="entry name" value="Homeobox protein aristaless"/>
    <property type="match status" value="1"/>
</dbReference>
<evidence type="ECO:0000256" key="5">
    <source>
        <dbReference type="ARBA" id="ARBA00023125"/>
    </source>
</evidence>
<keyword evidence="7" id="KW-0804">Transcription</keyword>
<dbReference type="PROSITE" id="PS00027">
    <property type="entry name" value="HOMEOBOX_1"/>
    <property type="match status" value="1"/>
</dbReference>
<comment type="similarity">
    <text evidence="2">Belongs to the paired homeobox family. Bicoid subfamily.</text>
</comment>
<evidence type="ECO:0000256" key="7">
    <source>
        <dbReference type="ARBA" id="ARBA00023163"/>
    </source>
</evidence>
<feature type="compositionally biased region" description="Pro residues" evidence="11">
    <location>
        <begin position="296"/>
        <end position="311"/>
    </location>
</feature>
<dbReference type="Gene3D" id="1.10.10.60">
    <property type="entry name" value="Homeodomain-like"/>
    <property type="match status" value="1"/>
</dbReference>